<name>A0A1H8U4A9_9ACTN</name>
<feature type="compositionally biased region" description="Basic residues" evidence="1">
    <location>
        <begin position="71"/>
        <end position="92"/>
    </location>
</feature>
<sequence>MRQALDAFAPGDRSPSVRFAAPAAATASNVIRVGQDASSHRPAPTSACSSHSSATAAMTPAATRSPVLAGAHRRTRRLSRRRFTGGPRRRQRTLTGTRCAQAWRRARSRRGDPISTGMSPQRRRRPMGWSSSPHLYGGCVERARGRCGSRVQARRVSPEGLWGRECVPSALGLPAASDKPPGVPTSSGQEPARGARGPALPQLLRRSAMISANEASGVRGDFGGARVTQGCRAGADPRRTGMLRCTADHGSSCRDFGLLTLGFAVGFLYGVAVCAGALSGSGGEGSAYQEPRSGVTPSARWTHCPAGPTTARGENPSRHKGIIV</sequence>
<organism evidence="2 3">
    <name type="scientific">Actinacidiphila rubida</name>
    <dbReference type="NCBI Taxonomy" id="310780"/>
    <lineage>
        <taxon>Bacteria</taxon>
        <taxon>Bacillati</taxon>
        <taxon>Actinomycetota</taxon>
        <taxon>Actinomycetes</taxon>
        <taxon>Kitasatosporales</taxon>
        <taxon>Streptomycetaceae</taxon>
        <taxon>Actinacidiphila</taxon>
    </lineage>
</organism>
<feature type="region of interest" description="Disordered" evidence="1">
    <location>
        <begin position="36"/>
        <end position="131"/>
    </location>
</feature>
<evidence type="ECO:0000256" key="1">
    <source>
        <dbReference type="SAM" id="MobiDB-lite"/>
    </source>
</evidence>
<accession>A0A1H8U4A9</accession>
<evidence type="ECO:0000313" key="3">
    <source>
        <dbReference type="Proteomes" id="UP000181951"/>
    </source>
</evidence>
<feature type="region of interest" description="Disordered" evidence="1">
    <location>
        <begin position="285"/>
        <end position="324"/>
    </location>
</feature>
<feature type="region of interest" description="Disordered" evidence="1">
    <location>
        <begin position="173"/>
        <end position="197"/>
    </location>
</feature>
<dbReference type="EMBL" id="FODD01000064">
    <property type="protein sequence ID" value="SEO98069.1"/>
    <property type="molecule type" value="Genomic_DNA"/>
</dbReference>
<reference evidence="2 3" key="1">
    <citation type="submission" date="2016-10" db="EMBL/GenBank/DDBJ databases">
        <authorList>
            <person name="de Groot N.N."/>
        </authorList>
    </citation>
    <scope>NUCLEOTIDE SEQUENCE [LARGE SCALE GENOMIC DNA]</scope>
    <source>
        <strain evidence="2 3">CGMCC 4.2026</strain>
    </source>
</reference>
<dbReference type="AlphaFoldDB" id="A0A1H8U4A9"/>
<dbReference type="STRING" id="310780.SAMN05216267_10646"/>
<gene>
    <name evidence="2" type="ORF">SAMN05216267_10646</name>
</gene>
<protein>
    <submittedName>
        <fullName evidence="2">Uncharacterized protein</fullName>
    </submittedName>
</protein>
<dbReference type="Proteomes" id="UP000181951">
    <property type="component" value="Unassembled WGS sequence"/>
</dbReference>
<keyword evidence="3" id="KW-1185">Reference proteome</keyword>
<evidence type="ECO:0000313" key="2">
    <source>
        <dbReference type="EMBL" id="SEO98069.1"/>
    </source>
</evidence>
<feature type="compositionally biased region" description="Low complexity" evidence="1">
    <location>
        <begin position="42"/>
        <end position="66"/>
    </location>
</feature>
<proteinExistence type="predicted"/>